<feature type="compositionally biased region" description="Pro residues" evidence="1">
    <location>
        <begin position="65"/>
        <end position="76"/>
    </location>
</feature>
<feature type="region of interest" description="Disordered" evidence="1">
    <location>
        <begin position="183"/>
        <end position="208"/>
    </location>
</feature>
<evidence type="ECO:0000259" key="3">
    <source>
        <dbReference type="Pfam" id="PF13717"/>
    </source>
</evidence>
<sequence length="282" mass="30570">MRLTCPNCDAQYEVPDEVIPTAGRDVQCSNCGKTWFQHHPDHLPEEEDGTAPLGVEAPAPDEEVSPPPPPTPPPSKEPVRKQLDPAVADILRQEAEAEFEARKQRQSTNLESQPELGLDTGTNEAPASPAPQEDSDERRAQEAKRRMARLRGETEPVAEAAATAAAISSRRGLLPDIEEINSTLRQDQTPSGVDADARQELGAGGSHKQSRGFRNGFLSMVVLFVLLVLLYVYAAQIAAAVPFLGDFLASYVAGLDHLRVMLDAQITSLLSWLDTMATESAN</sequence>
<reference evidence="4" key="1">
    <citation type="journal article" date="2014" name="Int. J. Syst. Evol. Microbiol.">
        <title>Complete genome of a new Firmicutes species belonging to the dominant human colonic microbiota ('Ruminococcus bicirculans') reveals two chromosomes and a selective capacity to utilize plant glucans.</title>
        <authorList>
            <consortium name="NISC Comparative Sequencing Program"/>
            <person name="Wegmann U."/>
            <person name="Louis P."/>
            <person name="Goesmann A."/>
            <person name="Henrissat B."/>
            <person name="Duncan S.H."/>
            <person name="Flint H.J."/>
        </authorList>
    </citation>
    <scope>NUCLEOTIDE SEQUENCE</scope>
    <source>
        <strain evidence="4">NBRC 109915</strain>
    </source>
</reference>
<comment type="caution">
    <text evidence="4">The sequence shown here is derived from an EMBL/GenBank/DDBJ whole genome shotgun (WGS) entry which is preliminary data.</text>
</comment>
<keyword evidence="2" id="KW-0472">Membrane</keyword>
<reference evidence="4" key="2">
    <citation type="submission" date="2023-01" db="EMBL/GenBank/DDBJ databases">
        <title>Draft genome sequence of Sulfitobacter pacificus strain NBRC 109915.</title>
        <authorList>
            <person name="Sun Q."/>
            <person name="Mori K."/>
        </authorList>
    </citation>
    <scope>NUCLEOTIDE SEQUENCE</scope>
    <source>
        <strain evidence="4">NBRC 109915</strain>
    </source>
</reference>
<name>A0ABQ5VFQ7_9RHOB</name>
<dbReference type="InterPro" id="IPR011723">
    <property type="entry name" value="Znf/thioredoxin_put"/>
</dbReference>
<keyword evidence="2" id="KW-0812">Transmembrane</keyword>
<evidence type="ECO:0000256" key="1">
    <source>
        <dbReference type="SAM" id="MobiDB-lite"/>
    </source>
</evidence>
<feature type="compositionally biased region" description="Basic and acidic residues" evidence="1">
    <location>
        <begin position="91"/>
        <end position="103"/>
    </location>
</feature>
<feature type="transmembrane region" description="Helical" evidence="2">
    <location>
        <begin position="217"/>
        <end position="241"/>
    </location>
</feature>
<proteinExistence type="predicted"/>
<evidence type="ECO:0000256" key="2">
    <source>
        <dbReference type="SAM" id="Phobius"/>
    </source>
</evidence>
<protein>
    <recommendedName>
        <fullName evidence="3">Zinc finger/thioredoxin putative domain-containing protein</fullName>
    </recommendedName>
</protein>
<organism evidence="4 5">
    <name type="scientific">Sulfitobacter pacificus</name>
    <dbReference type="NCBI Taxonomy" id="1499314"/>
    <lineage>
        <taxon>Bacteria</taxon>
        <taxon>Pseudomonadati</taxon>
        <taxon>Pseudomonadota</taxon>
        <taxon>Alphaproteobacteria</taxon>
        <taxon>Rhodobacterales</taxon>
        <taxon>Roseobacteraceae</taxon>
        <taxon>Sulfitobacter</taxon>
    </lineage>
</organism>
<dbReference type="Proteomes" id="UP001161388">
    <property type="component" value="Unassembled WGS sequence"/>
</dbReference>
<evidence type="ECO:0000313" key="4">
    <source>
        <dbReference type="EMBL" id="GLQ25701.1"/>
    </source>
</evidence>
<keyword evidence="2" id="KW-1133">Transmembrane helix</keyword>
<accession>A0ABQ5VFQ7</accession>
<feature type="region of interest" description="Disordered" evidence="1">
    <location>
        <begin position="39"/>
        <end position="159"/>
    </location>
</feature>
<gene>
    <name evidence="4" type="ORF">GCM10007927_05040</name>
</gene>
<feature type="domain" description="Zinc finger/thioredoxin putative" evidence="3">
    <location>
        <begin position="1"/>
        <end position="36"/>
    </location>
</feature>
<dbReference type="Pfam" id="PF13717">
    <property type="entry name" value="Zn_ribbon_4"/>
    <property type="match status" value="1"/>
</dbReference>
<dbReference type="EMBL" id="BSNL01000001">
    <property type="protein sequence ID" value="GLQ25701.1"/>
    <property type="molecule type" value="Genomic_DNA"/>
</dbReference>
<dbReference type="RefSeq" id="WP_284370246.1">
    <property type="nucleotide sequence ID" value="NZ_BSNL01000001.1"/>
</dbReference>
<evidence type="ECO:0000313" key="5">
    <source>
        <dbReference type="Proteomes" id="UP001161388"/>
    </source>
</evidence>
<dbReference type="NCBIfam" id="TIGR02098">
    <property type="entry name" value="MJ0042_CXXC"/>
    <property type="match status" value="1"/>
</dbReference>
<feature type="compositionally biased region" description="Basic and acidic residues" evidence="1">
    <location>
        <begin position="136"/>
        <end position="154"/>
    </location>
</feature>
<keyword evidence="5" id="KW-1185">Reference proteome</keyword>